<feature type="compositionally biased region" description="Low complexity" evidence="10">
    <location>
        <begin position="145"/>
        <end position="161"/>
    </location>
</feature>
<dbReference type="InterPro" id="IPR039426">
    <property type="entry name" value="TonB-dep_rcpt-like"/>
</dbReference>
<dbReference type="NCBIfam" id="TIGR04057">
    <property type="entry name" value="SusC_RagA_signa"/>
    <property type="match status" value="1"/>
</dbReference>
<evidence type="ECO:0000256" key="9">
    <source>
        <dbReference type="RuleBase" id="RU003357"/>
    </source>
</evidence>
<dbReference type="SUPFAM" id="SSF56935">
    <property type="entry name" value="Porins"/>
    <property type="match status" value="1"/>
</dbReference>
<keyword evidence="4 8" id="KW-0812">Transmembrane</keyword>
<dbReference type="RefSeq" id="WP_102994872.1">
    <property type="nucleotide sequence ID" value="NZ_CP025938.1"/>
</dbReference>
<keyword evidence="7 8" id="KW-0998">Cell outer membrane</keyword>
<protein>
    <submittedName>
        <fullName evidence="14">SusC/RagA family TonB-linked outer membrane protein</fullName>
    </submittedName>
</protein>
<dbReference type="NCBIfam" id="TIGR04056">
    <property type="entry name" value="OMP_RagA_SusC"/>
    <property type="match status" value="1"/>
</dbReference>
<dbReference type="Pfam" id="PF13715">
    <property type="entry name" value="CarbopepD_reg_2"/>
    <property type="match status" value="1"/>
</dbReference>
<proteinExistence type="inferred from homology"/>
<keyword evidence="15" id="KW-1185">Reference proteome</keyword>
<dbReference type="InterPro" id="IPR008969">
    <property type="entry name" value="CarboxyPept-like_regulatory"/>
</dbReference>
<keyword evidence="2 8" id="KW-0813">Transport</keyword>
<evidence type="ECO:0000256" key="1">
    <source>
        <dbReference type="ARBA" id="ARBA00004571"/>
    </source>
</evidence>
<sequence length="1008" mass="110101">MKNRLLKKLILPAFLFLGSIIYAQSVSGTVSDKTGLPIPGVNVVVEGTSIGTVTDFDGNYELNTTAGSTLVFSFVGYQSQKIKFTGQPTINVTLAEDTSVLDEVVVVGYGTKKKSLVTGAISSIDSERIGSSSNQRVEQVIQGRTSGVTVSSSSGAPGSGAKIRIRGAGSSGNSEPLYIVDGMKTSSIEDIAPSDIANIEILKDAASSSIYGTEGANGVIIINTKSGRAGDFRVSFNSQTGVQFVNTGMELMDASQFVNYMNEAGIGTVSDNGYNTNWIDETFSTAMLQRYDFNISGGSEKFMYYASASHLDQDGVVGRSNSNFKRTTFRTNLKSKLGKVVEIGLNATYSLTDRNGIQENSDTRGVIQNMLIIDPLTPVTYPDGQVPQSVIDNANNNGVPLLTDGAGNVYGYPAFSTGEVINPVAYANEIDKTNYDGEQLLASIYLKLNLAEGLSVTSRFGIDQEDTETTTRVIPYYVSSEAANTTYTGSREKVERTRWLWENFLTYEKSFGSHNLKLMAGYSAEDQEVLTPTKNSGSIAIADFTEWDYNLPGFNTQQDIVDPYYDNMVSIYSRFSYDYADKYLFEASVRSDKSDKFPTDNKTGVFPSFSAGWIISNENFWNTQAGFNYLKFRASWGQNGSRTNLKGNSDKTYITNIVNGLPIIYEGNQGAEITGYANPNLVWETSEQFDVGIDFRALNSKLSFTADYYKKTTRDAIVEDGSLITPGSAGFLSNEFNAGTIENSGFEFELGFNDTTKGGFSYSINANLSTLKNEVTEILFVPDGASLVGAGAPQNADGITRFTEGLPSWYFYGYETAGIDSATGEVIKVDKNNDGNITDSDKTMIGSPHPDLLYGGNINLAYKAFDFNLQFQGTAGNDIVSVYHQPSRPITNKPVHFYENRWQQPGDNASYPGAANVIDSYDSDLVVEDGSYMRIKQIQLGYTLPEAFLSQLKIKHLRLYISLDDYFTFTDYSGLDPEIGNFNYDSIGVDRGFYPTAAKALFGLSLNF</sequence>
<evidence type="ECO:0000256" key="4">
    <source>
        <dbReference type="ARBA" id="ARBA00022692"/>
    </source>
</evidence>
<keyword evidence="5 9" id="KW-0798">TonB box</keyword>
<dbReference type="SUPFAM" id="SSF49464">
    <property type="entry name" value="Carboxypeptidase regulatory domain-like"/>
    <property type="match status" value="1"/>
</dbReference>
<comment type="similarity">
    <text evidence="8 9">Belongs to the TonB-dependent receptor family.</text>
</comment>
<feature type="region of interest" description="Disordered" evidence="10">
    <location>
        <begin position="144"/>
        <end position="167"/>
    </location>
</feature>
<dbReference type="KEGG" id="taj:C1A40_04615"/>
<dbReference type="AlphaFoldDB" id="A0A2I7SFW0"/>
<dbReference type="Gene3D" id="2.170.130.10">
    <property type="entry name" value="TonB-dependent receptor, plug domain"/>
    <property type="match status" value="1"/>
</dbReference>
<organism evidence="14 15">
    <name type="scientific">Pseudotamlana carrageenivorans</name>
    <dbReference type="NCBI Taxonomy" id="2069432"/>
    <lineage>
        <taxon>Bacteria</taxon>
        <taxon>Pseudomonadati</taxon>
        <taxon>Bacteroidota</taxon>
        <taxon>Flavobacteriia</taxon>
        <taxon>Flavobacteriales</taxon>
        <taxon>Flavobacteriaceae</taxon>
        <taxon>Pseudotamlana</taxon>
    </lineage>
</organism>
<name>A0A2I7SFW0_9FLAO</name>
<dbReference type="PROSITE" id="PS52016">
    <property type="entry name" value="TONB_DEPENDENT_REC_3"/>
    <property type="match status" value="1"/>
</dbReference>
<dbReference type="InterPro" id="IPR000531">
    <property type="entry name" value="Beta-barrel_TonB"/>
</dbReference>
<dbReference type="EMBL" id="CP025938">
    <property type="protein sequence ID" value="AUS04801.1"/>
    <property type="molecule type" value="Genomic_DNA"/>
</dbReference>
<dbReference type="InterPro" id="IPR037066">
    <property type="entry name" value="Plug_dom_sf"/>
</dbReference>
<evidence type="ECO:0000256" key="7">
    <source>
        <dbReference type="ARBA" id="ARBA00023237"/>
    </source>
</evidence>
<evidence type="ECO:0000313" key="14">
    <source>
        <dbReference type="EMBL" id="AUS04801.1"/>
    </source>
</evidence>
<dbReference type="InterPro" id="IPR023997">
    <property type="entry name" value="TonB-dep_OMP_SusC/RagA_CS"/>
</dbReference>
<feature type="chain" id="PRO_5014470692" evidence="11">
    <location>
        <begin position="24"/>
        <end position="1008"/>
    </location>
</feature>
<reference evidence="15" key="1">
    <citation type="submission" date="2018-01" db="EMBL/GenBank/DDBJ databases">
        <title>Complete genome of Tamlana sp. UJ94.</title>
        <authorList>
            <person name="Jung J."/>
            <person name="Chung D."/>
            <person name="Bae S.S."/>
            <person name="Baek K."/>
        </authorList>
    </citation>
    <scope>NUCLEOTIDE SEQUENCE [LARGE SCALE GENOMIC DNA]</scope>
    <source>
        <strain evidence="15">UJ94</strain>
    </source>
</reference>
<dbReference type="Gene3D" id="2.60.40.1120">
    <property type="entry name" value="Carboxypeptidase-like, regulatory domain"/>
    <property type="match status" value="1"/>
</dbReference>
<dbReference type="Gene3D" id="2.40.170.20">
    <property type="entry name" value="TonB-dependent receptor, beta-barrel domain"/>
    <property type="match status" value="1"/>
</dbReference>
<dbReference type="Proteomes" id="UP000236592">
    <property type="component" value="Chromosome"/>
</dbReference>
<keyword evidence="3 8" id="KW-1134">Transmembrane beta strand</keyword>
<dbReference type="GO" id="GO:0009279">
    <property type="term" value="C:cell outer membrane"/>
    <property type="evidence" value="ECO:0007669"/>
    <property type="project" value="UniProtKB-SubCell"/>
</dbReference>
<dbReference type="InterPro" id="IPR036942">
    <property type="entry name" value="Beta-barrel_TonB_sf"/>
</dbReference>
<dbReference type="FunFam" id="2.60.40.1120:FF:000003">
    <property type="entry name" value="Outer membrane protein Omp121"/>
    <property type="match status" value="1"/>
</dbReference>
<dbReference type="InterPro" id="IPR023996">
    <property type="entry name" value="TonB-dep_OMP_SusC/RagA"/>
</dbReference>
<feature type="signal peptide" evidence="11">
    <location>
        <begin position="1"/>
        <end position="23"/>
    </location>
</feature>
<feature type="domain" description="TonB-dependent receptor-like beta-barrel" evidence="12">
    <location>
        <begin position="400"/>
        <end position="790"/>
    </location>
</feature>
<evidence type="ECO:0000313" key="15">
    <source>
        <dbReference type="Proteomes" id="UP000236592"/>
    </source>
</evidence>
<evidence type="ECO:0000256" key="10">
    <source>
        <dbReference type="SAM" id="MobiDB-lite"/>
    </source>
</evidence>
<keyword evidence="11" id="KW-0732">Signal</keyword>
<evidence type="ECO:0000256" key="5">
    <source>
        <dbReference type="ARBA" id="ARBA00023077"/>
    </source>
</evidence>
<evidence type="ECO:0000256" key="11">
    <source>
        <dbReference type="SAM" id="SignalP"/>
    </source>
</evidence>
<dbReference type="Pfam" id="PF07715">
    <property type="entry name" value="Plug"/>
    <property type="match status" value="1"/>
</dbReference>
<evidence type="ECO:0000256" key="2">
    <source>
        <dbReference type="ARBA" id="ARBA00022448"/>
    </source>
</evidence>
<evidence type="ECO:0000256" key="3">
    <source>
        <dbReference type="ARBA" id="ARBA00022452"/>
    </source>
</evidence>
<evidence type="ECO:0000259" key="13">
    <source>
        <dbReference type="Pfam" id="PF07715"/>
    </source>
</evidence>
<feature type="domain" description="TonB-dependent receptor plug" evidence="13">
    <location>
        <begin position="116"/>
        <end position="219"/>
    </location>
</feature>
<evidence type="ECO:0000259" key="12">
    <source>
        <dbReference type="Pfam" id="PF00593"/>
    </source>
</evidence>
<keyword evidence="6 8" id="KW-0472">Membrane</keyword>
<accession>A0A2I7SFW0</accession>
<evidence type="ECO:0000256" key="8">
    <source>
        <dbReference type="PROSITE-ProRule" id="PRU01360"/>
    </source>
</evidence>
<gene>
    <name evidence="14" type="ORF">C1A40_04615</name>
</gene>
<comment type="subcellular location">
    <subcellularLocation>
        <location evidence="1 8">Cell outer membrane</location>
        <topology evidence="1 8">Multi-pass membrane protein</topology>
    </subcellularLocation>
</comment>
<dbReference type="OrthoDB" id="9768177at2"/>
<evidence type="ECO:0000256" key="6">
    <source>
        <dbReference type="ARBA" id="ARBA00023136"/>
    </source>
</evidence>
<dbReference type="InterPro" id="IPR012910">
    <property type="entry name" value="Plug_dom"/>
</dbReference>
<dbReference type="Pfam" id="PF00593">
    <property type="entry name" value="TonB_dep_Rec_b-barrel"/>
    <property type="match status" value="1"/>
</dbReference>